<keyword evidence="1" id="KW-0805">Transcription regulation</keyword>
<dbReference type="InterPro" id="IPR036388">
    <property type="entry name" value="WH-like_DNA-bd_sf"/>
</dbReference>
<dbReference type="SUPFAM" id="SSF46785">
    <property type="entry name" value="Winged helix' DNA-binding domain"/>
    <property type="match status" value="2"/>
</dbReference>
<evidence type="ECO:0000259" key="4">
    <source>
        <dbReference type="PROSITE" id="PS50949"/>
    </source>
</evidence>
<dbReference type="GO" id="GO:0003700">
    <property type="term" value="F:DNA-binding transcription factor activity"/>
    <property type="evidence" value="ECO:0007669"/>
    <property type="project" value="InterPro"/>
</dbReference>
<sequence length="480" mass="55959">MEKDMELYQVVYNILVTQIEFGTYRYADHLPTIEEASRFLQVSWDTVRAAYLRLKHNGYIDLTKRMGATVKIAYKESEIQQHIRDFFSVRQNALIDLSRSMRPLFSHAQWLGLKSASPQLLDEIDRLAMLRDILPPYSMMQHLQRIYGALHNELLMRFVWHTFMFFQAPFLSIPTNLKNFPEESSPLLTMTECCRQKNWPELRTCVEHFQQELSAALCRFYDDMNPTDTKDRQISYSWNSYKKPSQICYSLGMELLISISRGDYEAESFLPSLERLAKEKQVSVSTVRRTLQLLGNIGATRSVNGVGTQILPLEECAKNCDFSQPNVRKRLLDFAESLHFLALSCKICAKDTLSTLDALSRTRWKERLIYIKQANRYELVVYISLECICALSPSRVIRTVYEELLQQLFWGYPTRNMHGDQKAINAFYRPYYDSLLDSFDRGDSEGYADQLEEIMMYEVRFAVEQLVKLGIREAADLVLP</sequence>
<dbReference type="Gene3D" id="1.10.10.10">
    <property type="entry name" value="Winged helix-like DNA-binding domain superfamily/Winged helix DNA-binding domain"/>
    <property type="match status" value="2"/>
</dbReference>
<reference evidence="5" key="1">
    <citation type="submission" date="2021-06" db="EMBL/GenBank/DDBJ databases">
        <title>Description of novel taxa of the family Lachnospiraceae.</title>
        <authorList>
            <person name="Chaplin A.V."/>
            <person name="Sokolova S.R."/>
            <person name="Pikina A.P."/>
            <person name="Korzhanova M."/>
            <person name="Belova V."/>
            <person name="Korostin D."/>
            <person name="Efimov B.A."/>
        </authorList>
    </citation>
    <scope>NUCLEOTIDE SEQUENCE</scope>
    <source>
        <strain evidence="5">ASD5720</strain>
    </source>
</reference>
<gene>
    <name evidence="5" type="ORF">KTH89_01650</name>
</gene>
<dbReference type="PANTHER" id="PTHR38445">
    <property type="entry name" value="HTH-TYPE TRANSCRIPTIONAL REPRESSOR YTRA"/>
    <property type="match status" value="1"/>
</dbReference>
<dbReference type="PANTHER" id="PTHR38445:SF9">
    <property type="entry name" value="HTH-TYPE TRANSCRIPTIONAL REPRESSOR YTRA"/>
    <property type="match status" value="1"/>
</dbReference>
<dbReference type="RefSeq" id="WP_238720382.1">
    <property type="nucleotide sequence ID" value="NZ_JAHQCW010000002.1"/>
</dbReference>
<evidence type="ECO:0000256" key="2">
    <source>
        <dbReference type="ARBA" id="ARBA00023125"/>
    </source>
</evidence>
<keyword evidence="3" id="KW-0804">Transcription</keyword>
<evidence type="ECO:0000256" key="3">
    <source>
        <dbReference type="ARBA" id="ARBA00023163"/>
    </source>
</evidence>
<protein>
    <submittedName>
        <fullName evidence="5">GntR family transcriptional regulator</fullName>
    </submittedName>
</protein>
<evidence type="ECO:0000256" key="1">
    <source>
        <dbReference type="ARBA" id="ARBA00023015"/>
    </source>
</evidence>
<evidence type="ECO:0000313" key="5">
    <source>
        <dbReference type="EMBL" id="MBU9735219.1"/>
    </source>
</evidence>
<dbReference type="InterPro" id="IPR036390">
    <property type="entry name" value="WH_DNA-bd_sf"/>
</dbReference>
<dbReference type="SMART" id="SM00345">
    <property type="entry name" value="HTH_GNTR"/>
    <property type="match status" value="2"/>
</dbReference>
<feature type="domain" description="HTH gntR-type" evidence="4">
    <location>
        <begin position="245"/>
        <end position="313"/>
    </location>
</feature>
<dbReference type="GO" id="GO:0003677">
    <property type="term" value="F:DNA binding"/>
    <property type="evidence" value="ECO:0007669"/>
    <property type="project" value="UniProtKB-KW"/>
</dbReference>
<evidence type="ECO:0000313" key="6">
    <source>
        <dbReference type="Proteomes" id="UP000712157"/>
    </source>
</evidence>
<name>A0A949JW68_9FIRM</name>
<feature type="domain" description="HTH gntR-type" evidence="4">
    <location>
        <begin position="5"/>
        <end position="73"/>
    </location>
</feature>
<organism evidence="5 6">
    <name type="scientific">Diplocloster agilis</name>
    <dbReference type="NCBI Taxonomy" id="2850323"/>
    <lineage>
        <taxon>Bacteria</taxon>
        <taxon>Bacillati</taxon>
        <taxon>Bacillota</taxon>
        <taxon>Clostridia</taxon>
        <taxon>Lachnospirales</taxon>
        <taxon>Lachnospiraceae</taxon>
        <taxon>Diplocloster</taxon>
    </lineage>
</organism>
<comment type="caution">
    <text evidence="5">The sequence shown here is derived from an EMBL/GenBank/DDBJ whole genome shotgun (WGS) entry which is preliminary data.</text>
</comment>
<dbReference type="InterPro" id="IPR000524">
    <property type="entry name" value="Tscrpt_reg_HTH_GntR"/>
</dbReference>
<accession>A0A949JW68</accession>
<dbReference type="Pfam" id="PF00392">
    <property type="entry name" value="GntR"/>
    <property type="match status" value="2"/>
</dbReference>
<dbReference type="PROSITE" id="PS50949">
    <property type="entry name" value="HTH_GNTR"/>
    <property type="match status" value="2"/>
</dbReference>
<dbReference type="AlphaFoldDB" id="A0A949JW68"/>
<dbReference type="EMBL" id="JAHQCW010000002">
    <property type="protein sequence ID" value="MBU9735219.1"/>
    <property type="molecule type" value="Genomic_DNA"/>
</dbReference>
<dbReference type="Proteomes" id="UP000712157">
    <property type="component" value="Unassembled WGS sequence"/>
</dbReference>
<keyword evidence="2" id="KW-0238">DNA-binding</keyword>
<keyword evidence="6" id="KW-1185">Reference proteome</keyword>
<proteinExistence type="predicted"/>